<evidence type="ECO:0000313" key="3">
    <source>
        <dbReference type="Proteomes" id="UP000029453"/>
    </source>
</evidence>
<organism evidence="2 3">
    <name type="scientific">Paenibacillus popilliae ATCC 14706</name>
    <dbReference type="NCBI Taxonomy" id="1212764"/>
    <lineage>
        <taxon>Bacteria</taxon>
        <taxon>Bacillati</taxon>
        <taxon>Bacillota</taxon>
        <taxon>Bacilli</taxon>
        <taxon>Bacillales</taxon>
        <taxon>Paenibacillaceae</taxon>
        <taxon>Paenibacillus</taxon>
    </lineage>
</organism>
<evidence type="ECO:0000256" key="1">
    <source>
        <dbReference type="SAM" id="Phobius"/>
    </source>
</evidence>
<gene>
    <name evidence="2" type="ORF">PPOP_0664</name>
</gene>
<dbReference type="EMBL" id="BALG01000027">
    <property type="protein sequence ID" value="GAC41314.1"/>
    <property type="molecule type" value="Genomic_DNA"/>
</dbReference>
<proteinExistence type="predicted"/>
<keyword evidence="1" id="KW-1133">Transmembrane helix</keyword>
<comment type="caution">
    <text evidence="2">The sequence shown here is derived from an EMBL/GenBank/DDBJ whole genome shotgun (WGS) entry which is preliminary data.</text>
</comment>
<keyword evidence="1" id="KW-0472">Membrane</keyword>
<protein>
    <submittedName>
        <fullName evidence="2">Uncharacterized conserved protein</fullName>
    </submittedName>
</protein>
<keyword evidence="3" id="KW-1185">Reference proteome</keyword>
<evidence type="ECO:0000313" key="2">
    <source>
        <dbReference type="EMBL" id="GAC41314.1"/>
    </source>
</evidence>
<name>M9LYS0_PAEPP</name>
<dbReference type="RefSeq" id="WP_006284622.1">
    <property type="nucleotide sequence ID" value="NZ_BALG01000027.1"/>
</dbReference>
<dbReference type="Proteomes" id="UP000029453">
    <property type="component" value="Unassembled WGS sequence"/>
</dbReference>
<feature type="transmembrane region" description="Helical" evidence="1">
    <location>
        <begin position="20"/>
        <end position="41"/>
    </location>
</feature>
<feature type="transmembrane region" description="Helical" evidence="1">
    <location>
        <begin position="53"/>
        <end position="74"/>
    </location>
</feature>
<dbReference type="AlphaFoldDB" id="M9LYS0"/>
<keyword evidence="1" id="KW-0812">Transmembrane</keyword>
<accession>M9LYS0</accession>
<reference evidence="2 3" key="1">
    <citation type="submission" date="2012-10" db="EMBL/GenBank/DDBJ databases">
        <title>Draft Genome Sequence of Paenibacillus popilliae ATCC 14706T.</title>
        <authorList>
            <person name="Iiyama K."/>
            <person name="Mori K."/>
            <person name="Mon H."/>
            <person name="Chieda Y."/>
            <person name="Lee J.M."/>
            <person name="Kusakabe T."/>
            <person name="Tashiro K."/>
            <person name="Asano S."/>
            <person name="Yasunaga-Aoki C."/>
            <person name="Shimizu S."/>
        </authorList>
    </citation>
    <scope>NUCLEOTIDE SEQUENCE [LARGE SCALE GENOMIC DNA]</scope>
    <source>
        <strain evidence="2 3">ATCC 14706</strain>
    </source>
</reference>
<dbReference type="OrthoDB" id="9983882at2"/>
<sequence length="104" mass="11893">MTTSAGDFVLPGFKELALKVWTPIMSFVLFLFSMIAVVIFKAKDVSETFSFDFAIWVWIFFAIAFTPLCGYIMWHQTVKIMTGQAKPKKIKTKKKKEIEATEVS</sequence>